<feature type="domain" description="DDE-1" evidence="1">
    <location>
        <begin position="14"/>
        <end position="94"/>
    </location>
</feature>
<evidence type="ECO:0000259" key="1">
    <source>
        <dbReference type="Pfam" id="PF03184"/>
    </source>
</evidence>
<keyword evidence="3" id="KW-1185">Reference proteome</keyword>
<dbReference type="Proteomes" id="UP000051530">
    <property type="component" value="Unassembled WGS sequence"/>
</dbReference>
<gene>
    <name evidence="2" type="ORF">M153_23450001830</name>
</gene>
<protein>
    <submittedName>
        <fullName evidence="2">Tigger transposable element</fullName>
    </submittedName>
</protein>
<reference evidence="2 3" key="1">
    <citation type="submission" date="2015-07" db="EMBL/GenBank/DDBJ databases">
        <title>The genome of Pseudoloma neurophilia, a relevant intracellular parasite of the zebrafish.</title>
        <authorList>
            <person name="Ndikumana S."/>
            <person name="Pelin A."/>
            <person name="Sanders J."/>
            <person name="Corradi N."/>
        </authorList>
    </citation>
    <scope>NUCLEOTIDE SEQUENCE [LARGE SCALE GENOMIC DNA]</scope>
    <source>
        <strain evidence="2 3">MK1</strain>
    </source>
</reference>
<feature type="non-terminal residue" evidence="2">
    <location>
        <position position="95"/>
    </location>
</feature>
<accession>A0A0R0M3B8</accession>
<dbReference type="PANTHER" id="PTHR19303:SF73">
    <property type="entry name" value="PROTEIN PDC2"/>
    <property type="match status" value="1"/>
</dbReference>
<dbReference type="InterPro" id="IPR004875">
    <property type="entry name" value="DDE_SF_endonuclease_dom"/>
</dbReference>
<dbReference type="OrthoDB" id="2439524at2759"/>
<proteinExistence type="predicted"/>
<dbReference type="GO" id="GO:0003677">
    <property type="term" value="F:DNA binding"/>
    <property type="evidence" value="ECO:0007669"/>
    <property type="project" value="TreeGrafter"/>
</dbReference>
<organism evidence="2 3">
    <name type="scientific">Pseudoloma neurophilia</name>
    <dbReference type="NCBI Taxonomy" id="146866"/>
    <lineage>
        <taxon>Eukaryota</taxon>
        <taxon>Fungi</taxon>
        <taxon>Fungi incertae sedis</taxon>
        <taxon>Microsporidia</taxon>
        <taxon>Pseudoloma</taxon>
    </lineage>
</organism>
<dbReference type="InterPro" id="IPR050863">
    <property type="entry name" value="CenT-Element_Derived"/>
</dbReference>
<dbReference type="AlphaFoldDB" id="A0A0R0M3B8"/>
<sequence>MNCQKLRNAWKDFKDRRTLQLCSNMNGCEKLKPVFIHKYANPRPLKGVNVSLYFDYKFNSSAWMTRILLNEWLKDLYEQMISQDRQILMILDNVP</sequence>
<evidence type="ECO:0000313" key="2">
    <source>
        <dbReference type="EMBL" id="KRH92875.1"/>
    </source>
</evidence>
<comment type="caution">
    <text evidence="2">The sequence shown here is derived from an EMBL/GenBank/DDBJ whole genome shotgun (WGS) entry which is preliminary data.</text>
</comment>
<dbReference type="Pfam" id="PF03184">
    <property type="entry name" value="DDE_1"/>
    <property type="match status" value="1"/>
</dbReference>
<evidence type="ECO:0000313" key="3">
    <source>
        <dbReference type="Proteomes" id="UP000051530"/>
    </source>
</evidence>
<dbReference type="VEuPathDB" id="MicrosporidiaDB:M153_23450001830"/>
<dbReference type="GO" id="GO:0005634">
    <property type="term" value="C:nucleus"/>
    <property type="evidence" value="ECO:0007669"/>
    <property type="project" value="TreeGrafter"/>
</dbReference>
<name>A0A0R0M3B8_9MICR</name>
<dbReference type="EMBL" id="LGUB01000621">
    <property type="protein sequence ID" value="KRH92875.1"/>
    <property type="molecule type" value="Genomic_DNA"/>
</dbReference>
<dbReference type="PANTHER" id="PTHR19303">
    <property type="entry name" value="TRANSPOSON"/>
    <property type="match status" value="1"/>
</dbReference>